<evidence type="ECO:0000313" key="3">
    <source>
        <dbReference type="Proteomes" id="UP000005629"/>
    </source>
</evidence>
<accession>G0HYI6</accession>
<keyword evidence="1" id="KW-1133">Transmembrane helix</keyword>
<dbReference type="RefSeq" id="WP_014030761.1">
    <property type="nucleotide sequence ID" value="NC_015943.1"/>
</dbReference>
<dbReference type="GeneID" id="23802892"/>
<feature type="transmembrane region" description="Helical" evidence="1">
    <location>
        <begin position="166"/>
        <end position="184"/>
    </location>
</feature>
<evidence type="ECO:0000256" key="1">
    <source>
        <dbReference type="SAM" id="Phobius"/>
    </source>
</evidence>
<sequence length="262" mass="29005">MGSESTDLTVHLHGESHFRSYEAVQRSLEKLTASVDIDAFYHELPSEVPGMKRYIQTALRNPLYVVGVFVTQMIYGPRVALTCGHQQGAENQVIKEFAAAADTPVTRIDTHPSYLVPELSLIWTGVSWIVFGGFLWLQPIAVGLALVLILLLGTGLTYLARKESDYERPLAVLLGWGGILLLLPLNFIPLTFAFAGFVAHGLVVRATLGRRDIEMVNRTIQDATAHDYTQIWVSVGYKHLDGMSDAFESHGVEVICHNETNN</sequence>
<dbReference type="HOGENOM" id="CLU_1060081_0_0_2"/>
<reference evidence="2 3" key="1">
    <citation type="journal article" date="2011" name="J. Bacteriol.">
        <title>Complete genome sequence of Haloarcula hispanica, a model haloarchaeon for studying genetics, metabolism, and virus-host interaction.</title>
        <authorList>
            <person name="Liu H."/>
            <person name="Wu Z."/>
            <person name="Li M."/>
            <person name="Zhang F."/>
            <person name="Zheng H."/>
            <person name="Han J."/>
            <person name="Liu J."/>
            <person name="Zhou J."/>
            <person name="Wang S."/>
            <person name="Xiang H."/>
        </authorList>
    </citation>
    <scope>NUCLEOTIDE SEQUENCE [LARGE SCALE GENOMIC DNA]</scope>
    <source>
        <strain evidence="3">ATCC 33960 / DSM 4426 / JCM 8911 / NBRC 102182 / NCIMB 2187 / VKM B-1755</strain>
    </source>
</reference>
<protein>
    <submittedName>
        <fullName evidence="2">Uncharacterized protein</fullName>
    </submittedName>
</protein>
<feature type="transmembrane region" description="Helical" evidence="1">
    <location>
        <begin position="140"/>
        <end position="159"/>
    </location>
</feature>
<keyword evidence="1" id="KW-0472">Membrane</keyword>
<proteinExistence type="predicted"/>
<dbReference type="EMBL" id="CP002922">
    <property type="protein sequence ID" value="AEM58887.1"/>
    <property type="molecule type" value="Genomic_DNA"/>
</dbReference>
<dbReference type="AlphaFoldDB" id="G0HYI6"/>
<dbReference type="Proteomes" id="UP000005629">
    <property type="component" value="Chromosome II"/>
</dbReference>
<keyword evidence="1" id="KW-0812">Transmembrane</keyword>
<dbReference type="KEGG" id="hhi:HAH_4212"/>
<evidence type="ECO:0000313" key="2">
    <source>
        <dbReference type="EMBL" id="AEM58887.1"/>
    </source>
</evidence>
<feature type="transmembrane region" description="Helical" evidence="1">
    <location>
        <begin position="114"/>
        <end position="134"/>
    </location>
</feature>
<organism evidence="2 3">
    <name type="scientific">Haloarcula hispanica (strain ATCC 33960 / DSM 4426 / JCM 8911 / NBRC 102182 / NCIMB 2187 / VKM B-1755)</name>
    <dbReference type="NCBI Taxonomy" id="634497"/>
    <lineage>
        <taxon>Archaea</taxon>
        <taxon>Methanobacteriati</taxon>
        <taxon>Methanobacteriota</taxon>
        <taxon>Stenosarchaea group</taxon>
        <taxon>Halobacteria</taxon>
        <taxon>Halobacteriales</taxon>
        <taxon>Haloarculaceae</taxon>
        <taxon>Haloarcula</taxon>
    </lineage>
</organism>
<name>G0HYI6_HALHT</name>
<gene>
    <name evidence="2" type="ordered locus">HAH_4212</name>
</gene>
<dbReference type="eggNOG" id="arCOG03633">
    <property type="taxonomic scope" value="Archaea"/>
</dbReference>